<dbReference type="Pfam" id="PF07456">
    <property type="entry name" value="Hpre_diP_synt_I"/>
    <property type="match status" value="1"/>
</dbReference>
<organism evidence="2 3">
    <name type="scientific">Acidaminobacter hydrogenoformans DSM 2784</name>
    <dbReference type="NCBI Taxonomy" id="1120920"/>
    <lineage>
        <taxon>Bacteria</taxon>
        <taxon>Bacillati</taxon>
        <taxon>Bacillota</taxon>
        <taxon>Clostridia</taxon>
        <taxon>Peptostreptococcales</taxon>
        <taxon>Acidaminobacteraceae</taxon>
        <taxon>Acidaminobacter</taxon>
    </lineage>
</organism>
<gene>
    <name evidence="2" type="ORF">SAMN03080599_00176</name>
</gene>
<accession>A0A1G5RQD9</accession>
<reference evidence="2 3" key="1">
    <citation type="submission" date="2016-10" db="EMBL/GenBank/DDBJ databases">
        <authorList>
            <person name="de Groot N.N."/>
        </authorList>
    </citation>
    <scope>NUCLEOTIDE SEQUENCE [LARGE SCALE GENOMIC DNA]</scope>
    <source>
        <strain evidence="2 3">DSM 2784</strain>
    </source>
</reference>
<keyword evidence="1" id="KW-0812">Transmembrane</keyword>
<feature type="transmembrane region" description="Helical" evidence="1">
    <location>
        <begin position="41"/>
        <end position="59"/>
    </location>
</feature>
<feature type="transmembrane region" description="Helical" evidence="1">
    <location>
        <begin position="71"/>
        <end position="104"/>
    </location>
</feature>
<keyword evidence="3" id="KW-1185">Reference proteome</keyword>
<keyword evidence="1" id="KW-0472">Membrane</keyword>
<name>A0A1G5RQD9_9FIRM</name>
<sequence length="179" mass="19422">MPLRSKHSKTRTMVLIAVLVAQAIVLSLVERMIPFNFSVPGAKLGLANIVTLTAIYMLPFRQSFLVVTLRILMTAFIVGSFSSFLYSLAGGYLSYFIMALLVYLDFRNLGTIGISVVGAVAHNLGQLLMAAFIIQNAFILGYLPMLMLAAIATGIAVGLTVQYLIKALKATRLFQGQKG</sequence>
<dbReference type="STRING" id="1120920.SAMN03080599_00176"/>
<dbReference type="RefSeq" id="WP_092588999.1">
    <property type="nucleotide sequence ID" value="NZ_FMWL01000001.1"/>
</dbReference>
<proteinExistence type="predicted"/>
<dbReference type="OrthoDB" id="9799095at2"/>
<feature type="transmembrane region" description="Helical" evidence="1">
    <location>
        <begin position="146"/>
        <end position="165"/>
    </location>
</feature>
<feature type="transmembrane region" description="Helical" evidence="1">
    <location>
        <begin position="110"/>
        <end position="134"/>
    </location>
</feature>
<dbReference type="EMBL" id="FMWL01000001">
    <property type="protein sequence ID" value="SCZ76315.1"/>
    <property type="molecule type" value="Genomic_DNA"/>
</dbReference>
<feature type="transmembrane region" description="Helical" evidence="1">
    <location>
        <begin position="12"/>
        <end position="29"/>
    </location>
</feature>
<evidence type="ECO:0000313" key="2">
    <source>
        <dbReference type="EMBL" id="SCZ76315.1"/>
    </source>
</evidence>
<dbReference type="InterPro" id="IPR014535">
    <property type="entry name" value="Hpre_diP_synt_I"/>
</dbReference>
<dbReference type="AlphaFoldDB" id="A0A1G5RQD9"/>
<dbReference type="Gene3D" id="1.10.1760.20">
    <property type="match status" value="1"/>
</dbReference>
<dbReference type="InterPro" id="IPR010898">
    <property type="entry name" value="Hpre_diP_synth_I"/>
</dbReference>
<protein>
    <submittedName>
        <fullName evidence="2">Heptaprenyl diphosphate synthase</fullName>
    </submittedName>
</protein>
<dbReference type="Proteomes" id="UP000199208">
    <property type="component" value="Unassembled WGS sequence"/>
</dbReference>
<dbReference type="PIRSF" id="PIRSF027391">
    <property type="entry name" value="Hpre_diP_synt_I"/>
    <property type="match status" value="1"/>
</dbReference>
<evidence type="ECO:0000256" key="1">
    <source>
        <dbReference type="SAM" id="Phobius"/>
    </source>
</evidence>
<evidence type="ECO:0000313" key="3">
    <source>
        <dbReference type="Proteomes" id="UP000199208"/>
    </source>
</evidence>
<keyword evidence="1" id="KW-1133">Transmembrane helix</keyword>